<evidence type="ECO:0000256" key="11">
    <source>
        <dbReference type="ARBA" id="ARBA00023163"/>
    </source>
</evidence>
<accession>A0A1G9T8U6</accession>
<keyword evidence="14" id="KW-0472">Membrane</keyword>
<feature type="chain" id="PRO_5011472750" description="histidine kinase" evidence="15">
    <location>
        <begin position="23"/>
        <end position="1377"/>
    </location>
</feature>
<dbReference type="InterPro" id="IPR005467">
    <property type="entry name" value="His_kinase_dom"/>
</dbReference>
<dbReference type="Pfam" id="PF12833">
    <property type="entry name" value="HTH_18"/>
    <property type="match status" value="1"/>
</dbReference>
<evidence type="ECO:0000256" key="3">
    <source>
        <dbReference type="ARBA" id="ARBA00022553"/>
    </source>
</evidence>
<evidence type="ECO:0000256" key="8">
    <source>
        <dbReference type="ARBA" id="ARBA00023012"/>
    </source>
</evidence>
<evidence type="ECO:0000256" key="13">
    <source>
        <dbReference type="SAM" id="Coils"/>
    </source>
</evidence>
<gene>
    <name evidence="19" type="ORF">SAMN05421823_113123</name>
</gene>
<keyword evidence="14" id="KW-0812">Transmembrane</keyword>
<keyword evidence="15" id="KW-0732">Signal</keyword>
<dbReference type="Pfam" id="PF00512">
    <property type="entry name" value="HisKA"/>
    <property type="match status" value="1"/>
</dbReference>
<dbReference type="SUPFAM" id="SSF63829">
    <property type="entry name" value="Calcium-dependent phosphotriesterase"/>
    <property type="match status" value="3"/>
</dbReference>
<dbReference type="GO" id="GO:0005524">
    <property type="term" value="F:ATP binding"/>
    <property type="evidence" value="ECO:0007669"/>
    <property type="project" value="UniProtKB-KW"/>
</dbReference>
<dbReference type="PANTHER" id="PTHR43547">
    <property type="entry name" value="TWO-COMPONENT HISTIDINE KINASE"/>
    <property type="match status" value="1"/>
</dbReference>
<dbReference type="SMART" id="SM00387">
    <property type="entry name" value="HATPase_c"/>
    <property type="match status" value="1"/>
</dbReference>
<dbReference type="PROSITE" id="PS01124">
    <property type="entry name" value="HTH_ARAC_FAMILY_2"/>
    <property type="match status" value="1"/>
</dbReference>
<evidence type="ECO:0000256" key="6">
    <source>
        <dbReference type="ARBA" id="ARBA00022777"/>
    </source>
</evidence>
<keyword evidence="5" id="KW-0547">Nucleotide-binding</keyword>
<dbReference type="Gene3D" id="2.130.10.10">
    <property type="entry name" value="YVTN repeat-like/Quinoprotein amine dehydrogenase"/>
    <property type="match status" value="2"/>
</dbReference>
<dbReference type="InterPro" id="IPR011123">
    <property type="entry name" value="Y_Y_Y"/>
</dbReference>
<dbReference type="CDD" id="cd00082">
    <property type="entry name" value="HisKA"/>
    <property type="match status" value="1"/>
</dbReference>
<keyword evidence="11" id="KW-0804">Transcription</keyword>
<evidence type="ECO:0000259" key="18">
    <source>
        <dbReference type="PROSITE" id="PS50110"/>
    </source>
</evidence>
<dbReference type="Gene3D" id="3.30.565.10">
    <property type="entry name" value="Histidine kinase-like ATPase, C-terminal domain"/>
    <property type="match status" value="1"/>
</dbReference>
<dbReference type="InterPro" id="IPR018062">
    <property type="entry name" value="HTH_AraC-typ_CS"/>
</dbReference>
<dbReference type="PRINTS" id="PR00344">
    <property type="entry name" value="BCTRLSENSOR"/>
</dbReference>
<dbReference type="InterPro" id="IPR018060">
    <property type="entry name" value="HTH_AraC"/>
</dbReference>
<evidence type="ECO:0000256" key="10">
    <source>
        <dbReference type="ARBA" id="ARBA00023125"/>
    </source>
</evidence>
<keyword evidence="4" id="KW-0808">Transferase</keyword>
<evidence type="ECO:0000256" key="14">
    <source>
        <dbReference type="SAM" id="Phobius"/>
    </source>
</evidence>
<keyword evidence="6 19" id="KW-0418">Kinase</keyword>
<evidence type="ECO:0000313" key="20">
    <source>
        <dbReference type="Proteomes" id="UP000198510"/>
    </source>
</evidence>
<evidence type="ECO:0000256" key="5">
    <source>
        <dbReference type="ARBA" id="ARBA00022741"/>
    </source>
</evidence>
<dbReference type="FunFam" id="1.10.287.130:FF:000045">
    <property type="entry name" value="Two-component system sensor histidine kinase/response regulator"/>
    <property type="match status" value="1"/>
</dbReference>
<comment type="catalytic activity">
    <reaction evidence="1">
        <text>ATP + protein L-histidine = ADP + protein N-phospho-L-histidine.</text>
        <dbReference type="EC" id="2.7.13.3"/>
    </reaction>
</comment>
<evidence type="ECO:0000256" key="2">
    <source>
        <dbReference type="ARBA" id="ARBA00012438"/>
    </source>
</evidence>
<keyword evidence="8" id="KW-0902">Two-component regulatory system</keyword>
<dbReference type="Gene3D" id="1.10.10.60">
    <property type="entry name" value="Homeodomain-like"/>
    <property type="match status" value="1"/>
</dbReference>
<dbReference type="InterPro" id="IPR004358">
    <property type="entry name" value="Sig_transdc_His_kin-like_C"/>
</dbReference>
<dbReference type="InterPro" id="IPR011110">
    <property type="entry name" value="Reg_prop"/>
</dbReference>
<dbReference type="Gene3D" id="1.10.287.130">
    <property type="match status" value="1"/>
</dbReference>
<keyword evidence="10" id="KW-0238">DNA-binding</keyword>
<dbReference type="SMART" id="SM00342">
    <property type="entry name" value="HTH_ARAC"/>
    <property type="match status" value="1"/>
</dbReference>
<feature type="transmembrane region" description="Helical" evidence="14">
    <location>
        <begin position="793"/>
        <end position="814"/>
    </location>
</feature>
<dbReference type="PROSITE" id="PS50109">
    <property type="entry name" value="HIS_KIN"/>
    <property type="match status" value="1"/>
</dbReference>
<dbReference type="InterPro" id="IPR036097">
    <property type="entry name" value="HisK_dim/P_sf"/>
</dbReference>
<feature type="coiled-coil region" evidence="13">
    <location>
        <begin position="1209"/>
        <end position="1240"/>
    </location>
</feature>
<dbReference type="SUPFAM" id="SSF55874">
    <property type="entry name" value="ATPase domain of HSP90 chaperone/DNA topoisomerase II/histidine kinase"/>
    <property type="match status" value="1"/>
</dbReference>
<name>A0A1G9T8U6_9BACT</name>
<dbReference type="EC" id="2.7.13.3" evidence="2"/>
<dbReference type="InterPro" id="IPR001789">
    <property type="entry name" value="Sig_transdc_resp-reg_receiver"/>
</dbReference>
<dbReference type="GO" id="GO:0000155">
    <property type="term" value="F:phosphorelay sensor kinase activity"/>
    <property type="evidence" value="ECO:0007669"/>
    <property type="project" value="InterPro"/>
</dbReference>
<dbReference type="FunFam" id="3.30.565.10:FF:000037">
    <property type="entry name" value="Hybrid sensor histidine kinase/response regulator"/>
    <property type="match status" value="1"/>
</dbReference>
<feature type="domain" description="Histidine kinase" evidence="17">
    <location>
        <begin position="846"/>
        <end position="1064"/>
    </location>
</feature>
<dbReference type="InterPro" id="IPR015943">
    <property type="entry name" value="WD40/YVTN_repeat-like_dom_sf"/>
</dbReference>
<dbReference type="Pfam" id="PF02518">
    <property type="entry name" value="HATPase_c"/>
    <property type="match status" value="1"/>
</dbReference>
<proteinExistence type="predicted"/>
<evidence type="ECO:0000256" key="12">
    <source>
        <dbReference type="PROSITE-ProRule" id="PRU00169"/>
    </source>
</evidence>
<dbReference type="InterPro" id="IPR013783">
    <property type="entry name" value="Ig-like_fold"/>
</dbReference>
<dbReference type="Pfam" id="PF07495">
    <property type="entry name" value="Y_Y_Y"/>
    <property type="match status" value="1"/>
</dbReference>
<dbReference type="SUPFAM" id="SSF46689">
    <property type="entry name" value="Homeodomain-like"/>
    <property type="match status" value="1"/>
</dbReference>
<dbReference type="OrthoDB" id="9797097at2"/>
<evidence type="ECO:0000259" key="17">
    <source>
        <dbReference type="PROSITE" id="PS50109"/>
    </source>
</evidence>
<evidence type="ECO:0000256" key="7">
    <source>
        <dbReference type="ARBA" id="ARBA00022840"/>
    </source>
</evidence>
<dbReference type="InterPro" id="IPR036890">
    <property type="entry name" value="HATPase_C_sf"/>
</dbReference>
<dbReference type="PROSITE" id="PS00041">
    <property type="entry name" value="HTH_ARAC_FAMILY_1"/>
    <property type="match status" value="1"/>
</dbReference>
<dbReference type="Gene3D" id="3.40.50.2300">
    <property type="match status" value="1"/>
</dbReference>
<dbReference type="CDD" id="cd16922">
    <property type="entry name" value="HATPase_EvgS-ArcB-TorS-like"/>
    <property type="match status" value="1"/>
</dbReference>
<dbReference type="PANTHER" id="PTHR43547:SF2">
    <property type="entry name" value="HYBRID SIGNAL TRANSDUCTION HISTIDINE KINASE C"/>
    <property type="match status" value="1"/>
</dbReference>
<keyword evidence="7" id="KW-0067">ATP-binding</keyword>
<organism evidence="19 20">
    <name type="scientific">Catalinimonas alkaloidigena</name>
    <dbReference type="NCBI Taxonomy" id="1075417"/>
    <lineage>
        <taxon>Bacteria</taxon>
        <taxon>Pseudomonadati</taxon>
        <taxon>Bacteroidota</taxon>
        <taxon>Cytophagia</taxon>
        <taxon>Cytophagales</taxon>
        <taxon>Catalimonadaceae</taxon>
        <taxon>Catalinimonas</taxon>
    </lineage>
</organism>
<dbReference type="InterPro" id="IPR003661">
    <property type="entry name" value="HisK_dim/P_dom"/>
</dbReference>
<feature type="signal peptide" evidence="15">
    <location>
        <begin position="1"/>
        <end position="22"/>
    </location>
</feature>
<evidence type="ECO:0000313" key="19">
    <source>
        <dbReference type="EMBL" id="SDM44040.1"/>
    </source>
</evidence>
<sequence length="1377" mass="154774">MRQFWFCWLVCLLALPAFRVAAQDDPYFHYLGGQQGLRVGSANCLWRDRQGFLWIGSWDGVSRYDGYQTRVFQNDPDDSTSLSNNHVTSLFEDPHGYLWIGTSGGLCRMKLEHEQIERIQLPALKSQRVNVLYGEAGQEGLWVSTLGIDGGLGRLDLRSGQYRAYPWPDAWEEVPHIMSCAEDERGMWVSTNRNGLLWLDKTTGTWQPVPLPNDEQRLGEVVRQPDGDLWVAARTSLVRLTPSYSPEGELRPQEVVTEVVATDFGDQVRQLQQDASSRLWIGTRQGLYVYDPGQRRLRHYAQTSDENGGLHSNHINGMYVDSTGNLWLGYVEDGIDLVARTPQKFQHIRYKQEEPNGLSARYVLNAWEDRDSMLWIGTLEGGLNRYDRRTRTFRHYRADPGNPAALQHDAVQCMFEDRQGNFWIGTYGGGLHRMDRATGRFTHFGPTDNRPAPRLAFTIFQDRRDQLWIGSFDQGLFRFDPTTGTFTPIPLAFDSLGNTTIRNVLSVGEDPQGTLWVGTLREGLFWLDPALGQLVRAAGNAPGSGTTVYQIRPGSDGSLWLGTDSGLWRYAQGGDARNLPEPQHWWSKHGLPNDQVLGLLEDDLHRWWISTNRGLSRFDPQTQTFLSFDMADGLQNPMFEVGTCHRGASGTFYFGGVNGLNAFNPLSMPMSQQAPPVVLTQLQVMNQPLASSRTVAASSYLRELTLSYDQNFLAFEFAALDFTAAEKNQYAYQLEGVDDELIYSGNRRFASYPNLSPGTYTFRAIGANHDGIWNNAGVMLRVTITPPWWQTGWAWALYVVLLAGLLYLVFRYFLYQERLRSALALKRLEAEKLQEMDHLKTSFFTNISHEFRTPLTLILGPLQEVLAALPAHDPQVSRFRGMQRNAQRLLSLINQLLDVAKLEAGEVRIQVMAGDLREVLRRLTFSFSSLAESRRIHLLLDVPLTAIPAYYDADKLEKIVGNLLSNAFKFTDEGGRVQVTALAETPGWVSLYVKDTGVGIPADQLERVFDRFHQVDGSATRQHNGTGIGLTLTKELVQLHGGQISVQSQEGVGTEFWVRLPIALATLPANVVVTTAAPVTEVGEADVSEELAALPETVAAPEAPLLLIVEDHPDVRAYIRSCFAGQYRLAEAHDGEEGLAKALREIPDLIISDLMMPRLDGLALTRHLKRDVRTSHIPVILLTAKASVESKIDGLDEGADDYLTKPFVPQELQARVRNLIEQRQRLRKRYREQLRDVDRAHGGMVPETEAAPAVQVSSVQVPSADERFLQRAIALVEQHLADEHFGTDQLAEALTLSRMQLYRKLKALTGQAPVEFIRTLRLQRAAQLLRQRYGAVSEIAYLVGFQNLSYFAKCFKEQYGVTPSAYMEESSAEPAVE</sequence>
<dbReference type="EMBL" id="FNFO01000013">
    <property type="protein sequence ID" value="SDM44040.1"/>
    <property type="molecule type" value="Genomic_DNA"/>
</dbReference>
<dbReference type="GO" id="GO:0003700">
    <property type="term" value="F:DNA-binding transcription factor activity"/>
    <property type="evidence" value="ECO:0007669"/>
    <property type="project" value="InterPro"/>
</dbReference>
<dbReference type="SMART" id="SM00448">
    <property type="entry name" value="REC"/>
    <property type="match status" value="1"/>
</dbReference>
<dbReference type="SMART" id="SM00388">
    <property type="entry name" value="HisKA"/>
    <property type="match status" value="1"/>
</dbReference>
<dbReference type="SUPFAM" id="SSF47384">
    <property type="entry name" value="Homodimeric domain of signal transducing histidine kinase"/>
    <property type="match status" value="1"/>
</dbReference>
<dbReference type="InterPro" id="IPR011006">
    <property type="entry name" value="CheY-like_superfamily"/>
</dbReference>
<keyword evidence="9" id="KW-0805">Transcription regulation</keyword>
<evidence type="ECO:0000256" key="4">
    <source>
        <dbReference type="ARBA" id="ARBA00022679"/>
    </source>
</evidence>
<keyword evidence="14" id="KW-1133">Transmembrane helix</keyword>
<dbReference type="STRING" id="1075417.SAMN05421823_113123"/>
<dbReference type="SUPFAM" id="SSF52172">
    <property type="entry name" value="CheY-like"/>
    <property type="match status" value="1"/>
</dbReference>
<evidence type="ECO:0000256" key="15">
    <source>
        <dbReference type="SAM" id="SignalP"/>
    </source>
</evidence>
<feature type="modified residue" description="4-aspartylphosphate" evidence="12">
    <location>
        <position position="1153"/>
    </location>
</feature>
<dbReference type="PROSITE" id="PS50110">
    <property type="entry name" value="RESPONSE_REGULATORY"/>
    <property type="match status" value="1"/>
</dbReference>
<keyword evidence="13" id="KW-0175">Coiled coil</keyword>
<feature type="domain" description="Response regulatory" evidence="18">
    <location>
        <begin position="1105"/>
        <end position="1220"/>
    </location>
</feature>
<dbReference type="GO" id="GO:0043565">
    <property type="term" value="F:sequence-specific DNA binding"/>
    <property type="evidence" value="ECO:0007669"/>
    <property type="project" value="InterPro"/>
</dbReference>
<keyword evidence="3 12" id="KW-0597">Phosphoprotein</keyword>
<keyword evidence="20" id="KW-1185">Reference proteome</keyword>
<dbReference type="RefSeq" id="WP_089687675.1">
    <property type="nucleotide sequence ID" value="NZ_FNFO01000013.1"/>
</dbReference>
<dbReference type="Pfam" id="PF00072">
    <property type="entry name" value="Response_reg"/>
    <property type="match status" value="1"/>
</dbReference>
<dbReference type="Gene3D" id="2.60.40.10">
    <property type="entry name" value="Immunoglobulins"/>
    <property type="match status" value="1"/>
</dbReference>
<evidence type="ECO:0000256" key="9">
    <source>
        <dbReference type="ARBA" id="ARBA00023015"/>
    </source>
</evidence>
<dbReference type="InterPro" id="IPR009057">
    <property type="entry name" value="Homeodomain-like_sf"/>
</dbReference>
<dbReference type="CDD" id="cd17574">
    <property type="entry name" value="REC_OmpR"/>
    <property type="match status" value="1"/>
</dbReference>
<evidence type="ECO:0000256" key="1">
    <source>
        <dbReference type="ARBA" id="ARBA00000085"/>
    </source>
</evidence>
<feature type="domain" description="HTH araC/xylS-type" evidence="16">
    <location>
        <begin position="1270"/>
        <end position="1369"/>
    </location>
</feature>
<dbReference type="Proteomes" id="UP000198510">
    <property type="component" value="Unassembled WGS sequence"/>
</dbReference>
<dbReference type="Pfam" id="PF07494">
    <property type="entry name" value="Reg_prop"/>
    <property type="match status" value="2"/>
</dbReference>
<evidence type="ECO:0000259" key="16">
    <source>
        <dbReference type="PROSITE" id="PS01124"/>
    </source>
</evidence>
<dbReference type="InterPro" id="IPR003594">
    <property type="entry name" value="HATPase_dom"/>
</dbReference>
<protein>
    <recommendedName>
        <fullName evidence="2">histidine kinase</fullName>
        <ecNumber evidence="2">2.7.13.3</ecNumber>
    </recommendedName>
</protein>
<dbReference type="FunFam" id="2.60.40.10:FF:000791">
    <property type="entry name" value="Two-component system sensor histidine kinase/response regulator"/>
    <property type="match status" value="1"/>
</dbReference>
<reference evidence="19 20" key="1">
    <citation type="submission" date="2016-10" db="EMBL/GenBank/DDBJ databases">
        <authorList>
            <person name="de Groot N.N."/>
        </authorList>
    </citation>
    <scope>NUCLEOTIDE SEQUENCE [LARGE SCALE GENOMIC DNA]</scope>
    <source>
        <strain evidence="19 20">DSM 25186</strain>
    </source>
</reference>